<dbReference type="EMBL" id="CP007142">
    <property type="protein sequence ID" value="AJQ93153.1"/>
    <property type="molecule type" value="Genomic_DNA"/>
</dbReference>
<sequence length="38" mass="4103">MGTCTPLYPSDAAHWQMLSNELKGVSSLANWARKIAGP</sequence>
<dbReference type="Proteomes" id="UP000032266">
    <property type="component" value="Chromosome"/>
</dbReference>
<name>A0A0C5VIH7_9GAMM</name>
<dbReference type="KEGG" id="gsn:YC6258_01105"/>
<proteinExistence type="predicted"/>
<reference evidence="1 2" key="1">
    <citation type="submission" date="2014-01" db="EMBL/GenBank/DDBJ databases">
        <title>Full genme sequencing of cellulolytic bacterium Gynuella sunshinyii YC6258T gen. nov., sp. nov.</title>
        <authorList>
            <person name="Khan H."/>
            <person name="Chung E.J."/>
            <person name="Chung Y.R."/>
        </authorList>
    </citation>
    <scope>NUCLEOTIDE SEQUENCE [LARGE SCALE GENOMIC DNA]</scope>
    <source>
        <strain evidence="1 2">YC6258</strain>
    </source>
</reference>
<evidence type="ECO:0000313" key="2">
    <source>
        <dbReference type="Proteomes" id="UP000032266"/>
    </source>
</evidence>
<evidence type="ECO:0000313" key="1">
    <source>
        <dbReference type="EMBL" id="AJQ93153.1"/>
    </source>
</evidence>
<accession>A0A0C5VIH7</accession>
<gene>
    <name evidence="1" type="ORF">YC6258_01105</name>
</gene>
<dbReference type="HOGENOM" id="CLU_3328460_0_0_6"/>
<dbReference type="AlphaFoldDB" id="A0A0C5VIH7"/>
<organism evidence="1 2">
    <name type="scientific">Gynuella sunshinyii YC6258</name>
    <dbReference type="NCBI Taxonomy" id="1445510"/>
    <lineage>
        <taxon>Bacteria</taxon>
        <taxon>Pseudomonadati</taxon>
        <taxon>Pseudomonadota</taxon>
        <taxon>Gammaproteobacteria</taxon>
        <taxon>Oceanospirillales</taxon>
        <taxon>Saccharospirillaceae</taxon>
        <taxon>Gynuella</taxon>
    </lineage>
</organism>
<dbReference type="STRING" id="1445510.YC6258_01105"/>
<keyword evidence="2" id="KW-1185">Reference proteome</keyword>
<protein>
    <submittedName>
        <fullName evidence="1">Uncharacterized protein</fullName>
    </submittedName>
</protein>